<evidence type="ECO:0000313" key="1">
    <source>
        <dbReference type="EMBL" id="ELY83665.1"/>
    </source>
</evidence>
<dbReference type="RefSeq" id="WP_007110809.1">
    <property type="nucleotide sequence ID" value="NZ_AOIK01000043.1"/>
</dbReference>
<reference evidence="1 2" key="1">
    <citation type="journal article" date="2014" name="PLoS Genet.">
        <title>Phylogenetically driven sequencing of extremely halophilic archaea reveals strategies for static and dynamic osmo-response.</title>
        <authorList>
            <person name="Becker E.A."/>
            <person name="Seitzer P.M."/>
            <person name="Tritt A."/>
            <person name="Larsen D."/>
            <person name="Krusor M."/>
            <person name="Yao A.I."/>
            <person name="Wu D."/>
            <person name="Madern D."/>
            <person name="Eisen J.A."/>
            <person name="Darling A.E."/>
            <person name="Facciotti M.T."/>
        </authorList>
    </citation>
    <scope>NUCLEOTIDE SEQUENCE [LARGE SCALE GENOMIC DNA]</scope>
    <source>
        <strain evidence="1 2">JCM 12890</strain>
    </source>
</reference>
<comment type="caution">
    <text evidence="1">The sequence shown here is derived from an EMBL/GenBank/DDBJ whole genome shotgun (WGS) entry which is preliminary data.</text>
</comment>
<dbReference type="Proteomes" id="UP000011511">
    <property type="component" value="Unassembled WGS sequence"/>
</dbReference>
<sequence length="83" mass="9742">MVDNDEPIDYFDIDAGPVREDHSINQLDTPREIYQKLNRGVVANPGEYLMYQRQKRLQIMQGLHQSIEEIDELEDLYEVGGFE</sequence>
<dbReference type="EMBL" id="AOIK01000043">
    <property type="protein sequence ID" value="ELY83665.1"/>
    <property type="molecule type" value="Genomic_DNA"/>
</dbReference>
<name>L9ZB10_NATA2</name>
<accession>L9ZB10</accession>
<keyword evidence="2" id="KW-1185">Reference proteome</keyword>
<gene>
    <name evidence="1" type="ORF">C485_17972</name>
</gene>
<proteinExistence type="predicted"/>
<evidence type="ECO:0000313" key="2">
    <source>
        <dbReference type="Proteomes" id="UP000011511"/>
    </source>
</evidence>
<dbReference type="AlphaFoldDB" id="L9ZB10"/>
<organism evidence="1 2">
    <name type="scientific">Natrinema altunense (strain JCM 12890 / CGMCC 1.3731 / AJ2)</name>
    <dbReference type="NCBI Taxonomy" id="1227494"/>
    <lineage>
        <taxon>Archaea</taxon>
        <taxon>Methanobacteriati</taxon>
        <taxon>Methanobacteriota</taxon>
        <taxon>Stenosarchaea group</taxon>
        <taxon>Halobacteria</taxon>
        <taxon>Halobacteriales</taxon>
        <taxon>Natrialbaceae</taxon>
        <taxon>Natrinema</taxon>
    </lineage>
</organism>
<protein>
    <submittedName>
        <fullName evidence="1">Uncharacterized protein</fullName>
    </submittedName>
</protein>